<feature type="transmembrane region" description="Helical" evidence="15">
    <location>
        <begin position="1015"/>
        <end position="1038"/>
    </location>
</feature>
<dbReference type="FunFam" id="3.40.50.300:FF:001854">
    <property type="entry name" value="ABC multidrug transporter (Eurofung)"/>
    <property type="match status" value="1"/>
</dbReference>
<feature type="domain" description="ABC transporter" evidence="16">
    <location>
        <begin position="1200"/>
        <end position="1455"/>
    </location>
</feature>
<dbReference type="EMBL" id="JQFZ01000029">
    <property type="protein sequence ID" value="KGO61746.1"/>
    <property type="molecule type" value="Genomic_DNA"/>
</dbReference>
<keyword evidence="6" id="KW-0067">ATP-binding</keyword>
<keyword evidence="7 15" id="KW-1133">Transmembrane helix</keyword>
<dbReference type="InterPro" id="IPR011527">
    <property type="entry name" value="ABC1_TM_dom"/>
</dbReference>
<accession>A0A0A2K3Y0</accession>
<evidence type="ECO:0000256" key="12">
    <source>
        <dbReference type="ARBA" id="ARBA00023180"/>
    </source>
</evidence>
<evidence type="ECO:0000313" key="18">
    <source>
        <dbReference type="EMBL" id="KGO61746.1"/>
    </source>
</evidence>
<dbReference type="InterPro" id="IPR017871">
    <property type="entry name" value="ABC_transporter-like_CS"/>
</dbReference>
<evidence type="ECO:0000256" key="5">
    <source>
        <dbReference type="ARBA" id="ARBA00022741"/>
    </source>
</evidence>
<reference evidence="18 19" key="1">
    <citation type="journal article" date="2015" name="Mol. Plant Microbe Interact.">
        <title>Genome, transcriptome, and functional analyses of Penicillium expansum provide new insights into secondary metabolism and pathogenicity.</title>
        <authorList>
            <person name="Ballester A.R."/>
            <person name="Marcet-Houben M."/>
            <person name="Levin E."/>
            <person name="Sela N."/>
            <person name="Selma-Lazaro C."/>
            <person name="Carmona L."/>
            <person name="Wisniewski M."/>
            <person name="Droby S."/>
            <person name="Gonzalez-Candelas L."/>
            <person name="Gabaldon T."/>
        </authorList>
    </citation>
    <scope>NUCLEOTIDE SEQUENCE [LARGE SCALE GENOMIC DNA]</scope>
    <source>
        <strain evidence="18 19">MD-8</strain>
    </source>
</reference>
<dbReference type="GO" id="GO:0000981">
    <property type="term" value="F:DNA-binding transcription factor activity, RNA polymerase II-specific"/>
    <property type="evidence" value="ECO:0007669"/>
    <property type="project" value="InterPro"/>
</dbReference>
<dbReference type="PANTHER" id="PTHR24223">
    <property type="entry name" value="ATP-BINDING CASSETTE SUB-FAMILY C"/>
    <property type="match status" value="1"/>
</dbReference>
<dbReference type="STRING" id="27334.A0A0A2K3Y0"/>
<dbReference type="HOGENOM" id="CLU_000604_27_5_1"/>
<dbReference type="SUPFAM" id="SSF90123">
    <property type="entry name" value="ABC transporter transmembrane region"/>
    <property type="match status" value="2"/>
</dbReference>
<dbReference type="Pfam" id="PF24357">
    <property type="entry name" value="TMD0_ABC"/>
    <property type="match status" value="1"/>
</dbReference>
<feature type="domain" description="ABC transmembrane type-1" evidence="17">
    <location>
        <begin position="276"/>
        <end position="542"/>
    </location>
</feature>
<feature type="transmembrane region" description="Helical" evidence="15">
    <location>
        <begin position="484"/>
        <end position="506"/>
    </location>
</feature>
<protein>
    <submittedName>
        <fullName evidence="18">ABC transporter, integral membrane type 1</fullName>
    </submittedName>
</protein>
<feature type="compositionally biased region" description="Low complexity" evidence="14">
    <location>
        <begin position="823"/>
        <end position="842"/>
    </location>
</feature>
<sequence length="2108" mass="235548">MPFSSQYGSLFEQNSEQFDFNIDFEQVFFAIIPSALFIIPALWRTISLSRRPIVVNASVFRLVKVGAITAYAALQLALVVLAAAGHFHATAMFMATSVIKLLAAVAMLPLSVVEHSRTPRPSMLLMSYLILTLLLDAAQSRTLYLSLSSAVSTERAYSNLFTAAVAVKVVVLLLESQHKSRWVHWDKKEHSPEETSGIFSLGVFFWLNRLFLTGYNKVLSINDLYPLDGAMDPTRLHEKFSRHLAIPKMKGDKYGLTKVLMRTLIGPLLLPTIPRLALLGFSFAQPLFIEGLLNYLSGNMLNQNVGYGFIGASFFIYSGIVISWAFHRYYHHRMRTMLRSILVTETFITATNARIGNDDSAALTLMSTDIERIRMGFRQLHDVWASLIQVALCAWMLDRRLGVVFVAPIVVVLLCFLSLAILMKFIGTAQRRWMSLVQKRVGLTATVIASMKNLKISGLSSSVSTFVQKLRVEELTAGVRYRKIYIGAALLGFIPLLISPALTFAFTQSRLDSSKVFTNLSFLTLMTQPLSQIFQTIPEVISGLACISRIQAFMECETREDFRKVAISFEKHSEKDSLSSQPSPESEVVIENGSFGWEQDKFVLQDINAKIPNSSLTLVVGPVGSGKSTLCKALLGEIPFHQGKVTLRTHASASFVGFCDQTAFVLNGTIKENIIGFSPVNEDRYAEVIEATSLAFDFDTLAQGDETNVGSDGISLSGGQKQRISLARALYLQAHFLILDDVFSGLDADTEEQVFRKVFGPAGLLRRRQTTVLLCTHSVRHLQAADHVIALGGDGGISEQGTFDALMAGNGYVHRVGLKGLSESKTTSEESSIENSAQESSSPAEKIKAAKLIVTPNMDASRKVGDGTVYKQYMKSMGRLLAGSAILFASLWGFFLNFSTICKYSMSLNTVCIPKEAHSSAYWAGIYALFQISALISLFLLGASIWIVSIKRAGANLHEDILKTLFRAPLRFFTETDIGVTTNLFSQDLNLIDTELPDATVSTLFSITQVIGQMAVMLTAAPYLAVTFPFLAALLYVLQKFYLRTSRQLRLLDLEAKSPLYTHFLDIVRGITTLRAFGFIREDIHKNARLLTSSQRPSYLLLMIQEWLNVVLDVVVMLLAVGLTTFAVRFHSNSSFTGAALYSLLSFGENLTGIVLFWTKLETSLGAIARLKTFTETVEPEDRDGEDIDAPEQWPQRGVVELKGVSAKYATDDQNDEATSLALRNIQLTINSGEKIAICGRTGSGKSSLVALLLKLLDPIATTAENIVIDDLPLHRLNRSVLRQRIIAVPQEAVFLPDGSTVQNNLDVSEEATPEECKTVLKSVGLWEFVKERGGLAAGMNSSSFSNGQRQLLSFGRALLRRSVRERKFGAAVQLGGILLLDEVSSSVDQETERIMQETIRTEFENYTVIAVSHRLDMIMDFDRVVVMDTGEIVEVGKPAVLAREAGTRFGDLFMNVTLYQTNKNETTQKLEFLFYEEPTNHFIVADSVPTSPCEGPSINRRDINLGSYEVAVPFIMSSLSQTPSEPTQKRRKIRKGTFSCWECKNRKIRCQFITSSATICVFCQHNGVPCISQDRPNPEDTSYQAVEWRLNYVEGLVATLIQHQKAHSPSQRSPVNQQVNKNLFKNIVDPRAIHSHRPGNYATLERGSLGHVQSLLPSAVIFKQILDRSPLRVRPFHLLFCSTTSTQVDLQSSSESNQLVHLAQRIVQLALCLQQPKQNVLELRFDQPSPEMAHYFIGVASRYITSQDLLVDSLDGVETLSLEARFHLHVGNLQDARLLFRRALGIARLLLLPCRKHEDNRAESLWFRLVYSDRFLSLMLGLPFVDVDCQLTGKRQIVADRWSDQLERIHVVVVGRIIARNLRMQKHHGNQPDMYETPVNVYQETQDIDIQLKRASRIPPVEQFVRILTQMHQFYLVVSLHQPYLLEYLSLESTPHRQILADPSPNYAYSKLAILYASRELLAHFGMILNALQNIPHRGFVEKAFSSAMCLLMIHMDGHRLKTENVLEHQRPRDLAVIDGVIHAMEEISNVHKDSLTQSCVKILSTLVRMEEYAANGAEYITWLEPETQESNETQAIIEDQRISFPLPYFGRLHVSCETSPDPPNCD</sequence>
<keyword evidence="3" id="KW-0813">Transport</keyword>
<keyword evidence="11" id="KW-0804">Transcription</keyword>
<evidence type="ECO:0000256" key="9">
    <source>
        <dbReference type="ARBA" id="ARBA00023125"/>
    </source>
</evidence>
<dbReference type="FunFam" id="1.20.1560.10:FF:000066">
    <property type="entry name" value="ABC multidrug transporter (Eurofung)"/>
    <property type="match status" value="1"/>
</dbReference>
<dbReference type="Pfam" id="PF00664">
    <property type="entry name" value="ABC_membrane"/>
    <property type="match status" value="1"/>
</dbReference>
<dbReference type="PROSITE" id="PS00463">
    <property type="entry name" value="ZN2_CY6_FUNGAL_1"/>
    <property type="match status" value="1"/>
</dbReference>
<dbReference type="InterPro" id="IPR036640">
    <property type="entry name" value="ABC1_TM_sf"/>
</dbReference>
<feature type="transmembrane region" description="Helical" evidence="15">
    <location>
        <begin position="403"/>
        <end position="422"/>
    </location>
</feature>
<feature type="domain" description="ABC transmembrane type-1" evidence="17">
    <location>
        <begin position="880"/>
        <end position="1153"/>
    </location>
</feature>
<evidence type="ECO:0000256" key="7">
    <source>
        <dbReference type="ARBA" id="ARBA00022989"/>
    </source>
</evidence>
<dbReference type="InterPro" id="IPR027417">
    <property type="entry name" value="P-loop_NTPase"/>
</dbReference>
<evidence type="ECO:0000259" key="16">
    <source>
        <dbReference type="PROSITE" id="PS50893"/>
    </source>
</evidence>
<dbReference type="SMART" id="SM00382">
    <property type="entry name" value="AAA"/>
    <property type="match status" value="2"/>
</dbReference>
<dbReference type="RefSeq" id="XP_016602444.1">
    <property type="nucleotide sequence ID" value="XM_016738927.1"/>
</dbReference>
<keyword evidence="12" id="KW-0325">Glycoprotein</keyword>
<dbReference type="GO" id="GO:0005524">
    <property type="term" value="F:ATP binding"/>
    <property type="evidence" value="ECO:0007669"/>
    <property type="project" value="UniProtKB-KW"/>
</dbReference>
<dbReference type="Gene3D" id="4.10.240.10">
    <property type="entry name" value="Zn(2)-C6 fungal-type DNA-binding domain"/>
    <property type="match status" value="1"/>
</dbReference>
<dbReference type="InterPro" id="IPR036864">
    <property type="entry name" value="Zn2-C6_fun-type_DNA-bd_sf"/>
</dbReference>
<dbReference type="SMART" id="SM00066">
    <property type="entry name" value="GAL4"/>
    <property type="match status" value="1"/>
</dbReference>
<dbReference type="GO" id="GO:0016887">
    <property type="term" value="F:ATP hydrolysis activity"/>
    <property type="evidence" value="ECO:0007669"/>
    <property type="project" value="InterPro"/>
</dbReference>
<feature type="transmembrane region" description="Helical" evidence="15">
    <location>
        <begin position="1107"/>
        <end position="1128"/>
    </location>
</feature>
<dbReference type="InterPro" id="IPR003593">
    <property type="entry name" value="AAA+_ATPase"/>
</dbReference>
<organism evidence="18 19">
    <name type="scientific">Penicillium expansum</name>
    <name type="common">Blue mold rot fungus</name>
    <dbReference type="NCBI Taxonomy" id="27334"/>
    <lineage>
        <taxon>Eukaryota</taxon>
        <taxon>Fungi</taxon>
        <taxon>Dikarya</taxon>
        <taxon>Ascomycota</taxon>
        <taxon>Pezizomycotina</taxon>
        <taxon>Eurotiomycetes</taxon>
        <taxon>Eurotiomycetidae</taxon>
        <taxon>Eurotiales</taxon>
        <taxon>Aspergillaceae</taxon>
        <taxon>Penicillium</taxon>
    </lineage>
</organism>
<keyword evidence="13" id="KW-0539">Nucleus</keyword>
<comment type="similarity">
    <text evidence="2">Belongs to the ABC transporter superfamily. ABCC family. Conjugate transporter (TC 3.A.1.208) subfamily.</text>
</comment>
<dbReference type="CDD" id="cd18580">
    <property type="entry name" value="ABC_6TM_ABCC_D2"/>
    <property type="match status" value="1"/>
</dbReference>
<feature type="transmembrane region" description="Helical" evidence="15">
    <location>
        <begin position="1140"/>
        <end position="1158"/>
    </location>
</feature>
<dbReference type="CDD" id="cd03250">
    <property type="entry name" value="ABCC_MRP_domain1"/>
    <property type="match status" value="1"/>
</dbReference>
<evidence type="ECO:0000256" key="3">
    <source>
        <dbReference type="ARBA" id="ARBA00022448"/>
    </source>
</evidence>
<dbReference type="CDD" id="cd12148">
    <property type="entry name" value="fungal_TF_MHR"/>
    <property type="match status" value="1"/>
</dbReference>
<dbReference type="GO" id="GO:0140359">
    <property type="term" value="F:ABC-type transporter activity"/>
    <property type="evidence" value="ECO:0007669"/>
    <property type="project" value="InterPro"/>
</dbReference>
<dbReference type="SUPFAM" id="SSF57701">
    <property type="entry name" value="Zn2/Cys6 DNA-binding domain"/>
    <property type="match status" value="1"/>
</dbReference>
<dbReference type="SUPFAM" id="SSF52540">
    <property type="entry name" value="P-loop containing nucleoside triphosphate hydrolases"/>
    <property type="match status" value="2"/>
</dbReference>
<dbReference type="InterPro" id="IPR056227">
    <property type="entry name" value="TMD0_ABC"/>
</dbReference>
<keyword evidence="5" id="KW-0547">Nucleotide-binding</keyword>
<dbReference type="Gene3D" id="3.40.50.300">
    <property type="entry name" value="P-loop containing nucleotide triphosphate hydrolases"/>
    <property type="match status" value="2"/>
</dbReference>
<gene>
    <name evidence="18" type="ORF">PEX2_016510</name>
</gene>
<feature type="transmembrane region" description="Helical" evidence="15">
    <location>
        <begin position="67"/>
        <end position="87"/>
    </location>
</feature>
<dbReference type="PROSITE" id="PS00211">
    <property type="entry name" value="ABC_TRANSPORTER_1"/>
    <property type="match status" value="1"/>
</dbReference>
<keyword evidence="4 15" id="KW-0812">Transmembrane</keyword>
<dbReference type="InterPro" id="IPR001138">
    <property type="entry name" value="Zn2Cys6_DnaBD"/>
</dbReference>
<feature type="transmembrane region" description="Helical" evidence="15">
    <location>
        <begin position="880"/>
        <end position="901"/>
    </location>
</feature>
<comment type="subcellular location">
    <subcellularLocation>
        <location evidence="1">Membrane</location>
        <topology evidence="1">Multi-pass membrane protein</topology>
    </subcellularLocation>
</comment>
<dbReference type="InterPro" id="IPR003439">
    <property type="entry name" value="ABC_transporter-like_ATP-bd"/>
</dbReference>
<name>A0A0A2K3Y0_PENEN</name>
<dbReference type="Gene3D" id="1.20.1560.10">
    <property type="entry name" value="ABC transporter type 1, transmembrane domain"/>
    <property type="match status" value="2"/>
</dbReference>
<feature type="transmembrane region" description="Helical" evidence="15">
    <location>
        <begin position="304"/>
        <end position="326"/>
    </location>
</feature>
<dbReference type="GO" id="GO:0008270">
    <property type="term" value="F:zinc ion binding"/>
    <property type="evidence" value="ECO:0007669"/>
    <property type="project" value="InterPro"/>
</dbReference>
<evidence type="ECO:0000256" key="2">
    <source>
        <dbReference type="ARBA" id="ARBA00009726"/>
    </source>
</evidence>
<dbReference type="GO" id="GO:0003677">
    <property type="term" value="F:DNA binding"/>
    <property type="evidence" value="ECO:0007669"/>
    <property type="project" value="UniProtKB-KW"/>
</dbReference>
<evidence type="ECO:0000313" key="19">
    <source>
        <dbReference type="Proteomes" id="UP000030143"/>
    </source>
</evidence>
<feature type="region of interest" description="Disordered" evidence="14">
    <location>
        <begin position="823"/>
        <end position="844"/>
    </location>
</feature>
<feature type="transmembrane region" description="Helical" evidence="15">
    <location>
        <begin position="27"/>
        <end position="46"/>
    </location>
</feature>
<dbReference type="VEuPathDB" id="FungiDB:PEXP_101100"/>
<dbReference type="Proteomes" id="UP000030143">
    <property type="component" value="Unassembled WGS sequence"/>
</dbReference>
<evidence type="ECO:0000256" key="10">
    <source>
        <dbReference type="ARBA" id="ARBA00023136"/>
    </source>
</evidence>
<evidence type="ECO:0000256" key="8">
    <source>
        <dbReference type="ARBA" id="ARBA00023015"/>
    </source>
</evidence>
<evidence type="ECO:0000256" key="1">
    <source>
        <dbReference type="ARBA" id="ARBA00004141"/>
    </source>
</evidence>
<keyword evidence="8" id="KW-0805">Transcription regulation</keyword>
<dbReference type="GeneID" id="27674346"/>
<feature type="domain" description="ABC transporter" evidence="16">
    <location>
        <begin position="588"/>
        <end position="819"/>
    </location>
</feature>
<dbReference type="PROSITE" id="PS50929">
    <property type="entry name" value="ABC_TM1F"/>
    <property type="match status" value="2"/>
</dbReference>
<evidence type="ECO:0000259" key="17">
    <source>
        <dbReference type="PROSITE" id="PS50929"/>
    </source>
</evidence>
<comment type="caution">
    <text evidence="18">The sequence shown here is derived from an EMBL/GenBank/DDBJ whole genome shotgun (WGS) entry which is preliminary data.</text>
</comment>
<feature type="transmembrane region" description="Helical" evidence="15">
    <location>
        <begin position="93"/>
        <end position="113"/>
    </location>
</feature>
<keyword evidence="19" id="KW-1185">Reference proteome</keyword>
<evidence type="ECO:0000256" key="14">
    <source>
        <dbReference type="SAM" id="MobiDB-lite"/>
    </source>
</evidence>
<keyword evidence="10 15" id="KW-0472">Membrane</keyword>
<dbReference type="FunFam" id="1.20.1560.10:FF:000055">
    <property type="entry name" value="ABC multidrug transporter (Eurofung)"/>
    <property type="match status" value="1"/>
</dbReference>
<dbReference type="PANTHER" id="PTHR24223:SF345">
    <property type="entry name" value="ABC MULTIDRUG TRANSPORTER (EUROFUNG)"/>
    <property type="match status" value="1"/>
</dbReference>
<dbReference type="PROSITE" id="PS50893">
    <property type="entry name" value="ABC_TRANSPORTER_2"/>
    <property type="match status" value="2"/>
</dbReference>
<dbReference type="GO" id="GO:0016020">
    <property type="term" value="C:membrane"/>
    <property type="evidence" value="ECO:0007669"/>
    <property type="project" value="UniProtKB-SubCell"/>
</dbReference>
<dbReference type="InterPro" id="IPR044726">
    <property type="entry name" value="ABCC_6TM_D2"/>
</dbReference>
<evidence type="ECO:0000256" key="15">
    <source>
        <dbReference type="SAM" id="Phobius"/>
    </source>
</evidence>
<proteinExistence type="inferred from homology"/>
<feature type="transmembrane region" description="Helical" evidence="15">
    <location>
        <begin position="921"/>
        <end position="948"/>
    </location>
</feature>
<evidence type="ECO:0000256" key="6">
    <source>
        <dbReference type="ARBA" id="ARBA00022840"/>
    </source>
</evidence>
<feature type="transmembrane region" description="Helical" evidence="15">
    <location>
        <begin position="259"/>
        <end position="284"/>
    </location>
</feature>
<evidence type="ECO:0000256" key="11">
    <source>
        <dbReference type="ARBA" id="ARBA00023163"/>
    </source>
</evidence>
<keyword evidence="9" id="KW-0238">DNA-binding</keyword>
<dbReference type="Pfam" id="PF00005">
    <property type="entry name" value="ABC_tran"/>
    <property type="match status" value="2"/>
</dbReference>
<evidence type="ECO:0000256" key="13">
    <source>
        <dbReference type="ARBA" id="ARBA00023242"/>
    </source>
</evidence>
<dbReference type="InterPro" id="IPR050173">
    <property type="entry name" value="ABC_transporter_C-like"/>
</dbReference>
<evidence type="ECO:0000256" key="4">
    <source>
        <dbReference type="ARBA" id="ARBA00022692"/>
    </source>
</evidence>